<keyword evidence="2" id="KW-0812">Transmembrane</keyword>
<dbReference type="RefSeq" id="WP_182255512.1">
    <property type="nucleotide sequence ID" value="NZ_CP043732.1"/>
</dbReference>
<feature type="region of interest" description="Disordered" evidence="1">
    <location>
        <begin position="303"/>
        <end position="335"/>
    </location>
</feature>
<feature type="transmembrane region" description="Helical" evidence="2">
    <location>
        <begin position="661"/>
        <end position="682"/>
    </location>
</feature>
<keyword evidence="2" id="KW-0472">Membrane</keyword>
<sequence>MISTFPREGLRPRARRLLGRLAAVLVVASCGLGVSTPAVADDAEAEQPADQAVELFVSVGAAGEVAPGTDLLGTVTIDNPTDSDLTAGSLSLELNPTPLADGAALDAWLDAGTADGGFRSVASEATPVVGDGAADAVGVSVEAAELGPLAPGVYPLKARLTGATTTDADGETVPWNISAASVLVVTAPTDSRTAVIVPVTATPENGALLTSDELTTLTTAGGALADLVEAVSGTSAILAIDPAIPAAIRLLGDAAPASATQWLESFEALPNDMFTLQFGDADATVQAQAGRAQLLEVPDLTPLLDPAHFPATEPDPQPTTEPTPTPLPTSDPDLPDTSELTAVRGTQAGILWPRADVTEADLAAFGAYLGDRVTTILPSSSVQGDPAVHSAVGARELLIADAAASARMSAAVERTDPAAADADLAGAAGHLYFAEQRSALTAVALERSETRSPEALRAALTAFATPGTALSALRTGEPASVTLTETSTGARVAELNSMLAGEDRLAAFATILDEPAVLLAPSRIRVLRAIGVGLDDEQFVERTTENADRVNTTLTSVSVQKPKPVQLFTSAAPLPVWVRNDLPWPVTVNLFSTPSDTRLDIQPVTQVRALASSATRVDVPIEARVASGRVDVGFRIESSTGVPVGQPEIADVTLRADWEGIGLGILGGVIALLLVVGSVRMVRRRRADARDEAQQTQHPAEGEQ</sequence>
<evidence type="ECO:0000256" key="1">
    <source>
        <dbReference type="SAM" id="MobiDB-lite"/>
    </source>
</evidence>
<gene>
    <name evidence="4" type="ORF">FVO59_05560</name>
</gene>
<feature type="compositionally biased region" description="Pro residues" evidence="1">
    <location>
        <begin position="313"/>
        <end position="329"/>
    </location>
</feature>
<evidence type="ECO:0008006" key="6">
    <source>
        <dbReference type="Google" id="ProtNLM"/>
    </source>
</evidence>
<proteinExistence type="predicted"/>
<protein>
    <recommendedName>
        <fullName evidence="6">2-oxoglutarate dehydrogenase</fullName>
    </recommendedName>
</protein>
<evidence type="ECO:0000256" key="3">
    <source>
        <dbReference type="SAM" id="SignalP"/>
    </source>
</evidence>
<dbReference type="InterPro" id="IPR046112">
    <property type="entry name" value="DUF6049"/>
</dbReference>
<organism evidence="4 5">
    <name type="scientific">Microbacterium esteraromaticum</name>
    <dbReference type="NCBI Taxonomy" id="57043"/>
    <lineage>
        <taxon>Bacteria</taxon>
        <taxon>Bacillati</taxon>
        <taxon>Actinomycetota</taxon>
        <taxon>Actinomycetes</taxon>
        <taxon>Micrococcales</taxon>
        <taxon>Microbacteriaceae</taxon>
        <taxon>Microbacterium</taxon>
    </lineage>
</organism>
<evidence type="ECO:0000256" key="2">
    <source>
        <dbReference type="SAM" id="Phobius"/>
    </source>
</evidence>
<evidence type="ECO:0000313" key="4">
    <source>
        <dbReference type="EMBL" id="QMU96745.1"/>
    </source>
</evidence>
<dbReference type="AlphaFoldDB" id="A0A7D8AID9"/>
<reference evidence="4 5" key="1">
    <citation type="journal article" date="2020" name="Front. Microbiol.">
        <title>Design of Bacterial Strain-Specific qPCR Assays Using NGS Data and Publicly Available Resources and Its Application to Track Biocontrol Strains.</title>
        <authorList>
            <person name="Hernandez I."/>
            <person name="Sant C."/>
            <person name="Martinez R."/>
            <person name="Fernandez C."/>
        </authorList>
    </citation>
    <scope>NUCLEOTIDE SEQUENCE [LARGE SCALE GENOMIC DNA]</scope>
    <source>
        <strain evidence="4 5">B24</strain>
    </source>
</reference>
<feature type="signal peptide" evidence="3">
    <location>
        <begin position="1"/>
        <end position="40"/>
    </location>
</feature>
<dbReference type="Pfam" id="PF19516">
    <property type="entry name" value="DUF6049"/>
    <property type="match status" value="1"/>
</dbReference>
<name>A0A7D8AID9_9MICO</name>
<dbReference type="Proteomes" id="UP000515708">
    <property type="component" value="Chromosome"/>
</dbReference>
<feature type="chain" id="PRO_5028244103" description="2-oxoglutarate dehydrogenase" evidence="3">
    <location>
        <begin position="41"/>
        <end position="704"/>
    </location>
</feature>
<keyword evidence="3" id="KW-0732">Signal</keyword>
<evidence type="ECO:0000313" key="5">
    <source>
        <dbReference type="Proteomes" id="UP000515708"/>
    </source>
</evidence>
<dbReference type="EMBL" id="CP043732">
    <property type="protein sequence ID" value="QMU96745.1"/>
    <property type="molecule type" value="Genomic_DNA"/>
</dbReference>
<accession>A0A7D8AID9</accession>
<keyword evidence="2" id="KW-1133">Transmembrane helix</keyword>